<dbReference type="AlphaFoldDB" id="A0AAD9ZIC5"/>
<organism evidence="2 3">
    <name type="scientific">Lepraria neglecta</name>
    <dbReference type="NCBI Taxonomy" id="209136"/>
    <lineage>
        <taxon>Eukaryota</taxon>
        <taxon>Fungi</taxon>
        <taxon>Dikarya</taxon>
        <taxon>Ascomycota</taxon>
        <taxon>Pezizomycotina</taxon>
        <taxon>Lecanoromycetes</taxon>
        <taxon>OSLEUM clade</taxon>
        <taxon>Lecanoromycetidae</taxon>
        <taxon>Lecanorales</taxon>
        <taxon>Lecanorineae</taxon>
        <taxon>Stereocaulaceae</taxon>
        <taxon>Lepraria</taxon>
    </lineage>
</organism>
<sequence>MKDFQTDLYTNFLKTMAYRSINADNAGLLAAIFIIYVPYGVKIKDTKCNFGEANQSYCKTLQTSAQEKVLTVCDGMNGMARIFNANVGTFPMDSTPTSWDSNDQILAGTTFDTSAAVRGSVASWLAGNSNYNVADQYADQLNTGNLDEATATAIGNLDISEATAGFFNIPVCKVFDLASFPLAIGHGARACACAYTSASTSPWLYGMLTRKVF</sequence>
<accession>A0AAD9ZIC5</accession>
<keyword evidence="1" id="KW-1133">Transmembrane helix</keyword>
<evidence type="ECO:0000313" key="3">
    <source>
        <dbReference type="Proteomes" id="UP001276659"/>
    </source>
</evidence>
<feature type="transmembrane region" description="Helical" evidence="1">
    <location>
        <begin position="21"/>
        <end position="39"/>
    </location>
</feature>
<reference evidence="2" key="1">
    <citation type="submission" date="2022-11" db="EMBL/GenBank/DDBJ databases">
        <title>Chromosomal genome sequence assembly and mating type (MAT) locus characterization of the leprose asexual lichenized fungus Lepraria neglecta (Nyl.) Erichsen.</title>
        <authorList>
            <person name="Allen J.L."/>
            <person name="Pfeffer B."/>
        </authorList>
    </citation>
    <scope>NUCLEOTIDE SEQUENCE</scope>
    <source>
        <strain evidence="2">Allen 5258</strain>
    </source>
</reference>
<comment type="caution">
    <text evidence="2">The sequence shown here is derived from an EMBL/GenBank/DDBJ whole genome shotgun (WGS) entry which is preliminary data.</text>
</comment>
<name>A0AAD9ZIC5_9LECA</name>
<evidence type="ECO:0000256" key="1">
    <source>
        <dbReference type="SAM" id="Phobius"/>
    </source>
</evidence>
<dbReference type="Proteomes" id="UP001276659">
    <property type="component" value="Unassembled WGS sequence"/>
</dbReference>
<protein>
    <submittedName>
        <fullName evidence="2">Uncharacterized protein</fullName>
    </submittedName>
</protein>
<gene>
    <name evidence="2" type="ORF">OEA41_001140</name>
</gene>
<keyword evidence="1" id="KW-0812">Transmembrane</keyword>
<proteinExistence type="predicted"/>
<dbReference type="EMBL" id="JASNWA010000003">
    <property type="protein sequence ID" value="KAK3179001.1"/>
    <property type="molecule type" value="Genomic_DNA"/>
</dbReference>
<evidence type="ECO:0000313" key="2">
    <source>
        <dbReference type="EMBL" id="KAK3179001.1"/>
    </source>
</evidence>
<keyword evidence="3" id="KW-1185">Reference proteome</keyword>
<keyword evidence="1" id="KW-0472">Membrane</keyword>